<dbReference type="PRINTS" id="PR00249">
    <property type="entry name" value="GPCRSECRETIN"/>
</dbReference>
<reference evidence="7 8" key="1">
    <citation type="submission" date="2019-08" db="EMBL/GenBank/DDBJ databases">
        <title>The genome of the soybean aphid Biotype 1, its phylome, world population structure and adaptation to the North American continent.</title>
        <authorList>
            <person name="Giordano R."/>
            <person name="Donthu R.K."/>
            <person name="Hernandez A.G."/>
            <person name="Wright C.L."/>
            <person name="Zimin A.V."/>
        </authorList>
    </citation>
    <scope>NUCLEOTIDE SEQUENCE [LARGE SCALE GENOMIC DNA]</scope>
    <source>
        <tissue evidence="7">Whole aphids</tissue>
    </source>
</reference>
<feature type="transmembrane region" description="Helical" evidence="5">
    <location>
        <begin position="128"/>
        <end position="147"/>
    </location>
</feature>
<dbReference type="Pfam" id="PF00002">
    <property type="entry name" value="7tm_2"/>
    <property type="match status" value="1"/>
</dbReference>
<keyword evidence="8" id="KW-1185">Reference proteome</keyword>
<dbReference type="InterPro" id="IPR000832">
    <property type="entry name" value="GPCR_2_secretin-like"/>
</dbReference>
<feature type="transmembrane region" description="Helical" evidence="5">
    <location>
        <begin position="50"/>
        <end position="68"/>
    </location>
</feature>
<dbReference type="PANTHER" id="PTHR45620">
    <property type="entry name" value="PDF RECEPTOR-LIKE PROTEIN-RELATED"/>
    <property type="match status" value="1"/>
</dbReference>
<evidence type="ECO:0000259" key="6">
    <source>
        <dbReference type="PROSITE" id="PS50261"/>
    </source>
</evidence>
<evidence type="ECO:0000256" key="5">
    <source>
        <dbReference type="SAM" id="Phobius"/>
    </source>
</evidence>
<evidence type="ECO:0000256" key="3">
    <source>
        <dbReference type="ARBA" id="ARBA00022989"/>
    </source>
</evidence>
<evidence type="ECO:0000256" key="1">
    <source>
        <dbReference type="ARBA" id="ARBA00004141"/>
    </source>
</evidence>
<feature type="transmembrane region" description="Helical" evidence="5">
    <location>
        <begin position="253"/>
        <end position="273"/>
    </location>
</feature>
<feature type="domain" description="G-protein coupled receptors family 2 profile 2" evidence="6">
    <location>
        <begin position="43"/>
        <end position="268"/>
    </location>
</feature>
<dbReference type="GO" id="GO:0005886">
    <property type="term" value="C:plasma membrane"/>
    <property type="evidence" value="ECO:0007669"/>
    <property type="project" value="TreeGrafter"/>
</dbReference>
<gene>
    <name evidence="7" type="ORF">AGLY_011262</name>
</gene>
<name>A0A6G0TCX3_APHGL</name>
<proteinExistence type="predicted"/>
<evidence type="ECO:0000313" key="7">
    <source>
        <dbReference type="EMBL" id="KAE9530800.1"/>
    </source>
</evidence>
<dbReference type="OrthoDB" id="6160250at2759"/>
<dbReference type="InterPro" id="IPR017981">
    <property type="entry name" value="GPCR_2-like_7TM"/>
</dbReference>
<comment type="subcellular location">
    <subcellularLocation>
        <location evidence="1">Membrane</location>
        <topology evidence="1">Multi-pass membrane protein</topology>
    </subcellularLocation>
</comment>
<sequence length="360" mass="41806">HLTHKSDVRNHFEKLPRFCINNISVNYCTGNNSKHNTLSSMSLRCARNTLHTHMFTSFAINNLLWLLWYRLVVEHPSVVLHNGWWCQILHVVLHYFLLTNYAWMLAEGFYLHTLLVFAFTSEDTLVRWSWTLAWSTPLVVISLYTLLRISNDHTSECWINESPFTEVLVVPVCMSMALNLVFLCNIVRVLWVKLQAGPSHLSNSTPSRTLLQAFRATLLLLPLLGLHYLLTPFRPPKQHPWEPFYEVVSATTSSFQGLCVATLFCFLNGEVVAQIKRRWQFMFFRTRANSYTATTVSVRQVSHCLLFARCTRHITIAICIICYAAYRLTIANKIMSNILGLWSLLRWTFHRFHHGNGSRM</sequence>
<evidence type="ECO:0000313" key="8">
    <source>
        <dbReference type="Proteomes" id="UP000475862"/>
    </source>
</evidence>
<dbReference type="GO" id="GO:0007166">
    <property type="term" value="P:cell surface receptor signaling pathway"/>
    <property type="evidence" value="ECO:0007669"/>
    <property type="project" value="InterPro"/>
</dbReference>
<feature type="transmembrane region" description="Helical" evidence="5">
    <location>
        <begin position="213"/>
        <end position="233"/>
    </location>
</feature>
<protein>
    <recommendedName>
        <fullName evidence="6">G-protein coupled receptors family 2 profile 2 domain-containing protein</fullName>
    </recommendedName>
</protein>
<dbReference type="PROSITE" id="PS50261">
    <property type="entry name" value="G_PROTEIN_RECEP_F2_4"/>
    <property type="match status" value="1"/>
</dbReference>
<keyword evidence="3 5" id="KW-1133">Transmembrane helix</keyword>
<dbReference type="InterPro" id="IPR050332">
    <property type="entry name" value="GPCR_2"/>
</dbReference>
<dbReference type="Gene3D" id="1.20.1070.10">
    <property type="entry name" value="Rhodopsin 7-helix transmembrane proteins"/>
    <property type="match status" value="1"/>
</dbReference>
<dbReference type="EMBL" id="VYZN01000042">
    <property type="protein sequence ID" value="KAE9530800.1"/>
    <property type="molecule type" value="Genomic_DNA"/>
</dbReference>
<feature type="transmembrane region" description="Helical" evidence="5">
    <location>
        <begin position="101"/>
        <end position="121"/>
    </location>
</feature>
<keyword evidence="4 5" id="KW-0472">Membrane</keyword>
<dbReference type="PANTHER" id="PTHR45620:SF32">
    <property type="entry name" value="DIURETIC HORMONE 31 RECEPTOR, ISOFORM C"/>
    <property type="match status" value="1"/>
</dbReference>
<evidence type="ECO:0000256" key="2">
    <source>
        <dbReference type="ARBA" id="ARBA00022692"/>
    </source>
</evidence>
<feature type="non-terminal residue" evidence="7">
    <location>
        <position position="1"/>
    </location>
</feature>
<organism evidence="7 8">
    <name type="scientific">Aphis glycines</name>
    <name type="common">Soybean aphid</name>
    <dbReference type="NCBI Taxonomy" id="307491"/>
    <lineage>
        <taxon>Eukaryota</taxon>
        <taxon>Metazoa</taxon>
        <taxon>Ecdysozoa</taxon>
        <taxon>Arthropoda</taxon>
        <taxon>Hexapoda</taxon>
        <taxon>Insecta</taxon>
        <taxon>Pterygota</taxon>
        <taxon>Neoptera</taxon>
        <taxon>Paraneoptera</taxon>
        <taxon>Hemiptera</taxon>
        <taxon>Sternorrhyncha</taxon>
        <taxon>Aphidomorpha</taxon>
        <taxon>Aphidoidea</taxon>
        <taxon>Aphididae</taxon>
        <taxon>Aphidini</taxon>
        <taxon>Aphis</taxon>
        <taxon>Aphis</taxon>
    </lineage>
</organism>
<keyword evidence="2 5" id="KW-0812">Transmembrane</keyword>
<dbReference type="Proteomes" id="UP000475862">
    <property type="component" value="Unassembled WGS sequence"/>
</dbReference>
<comment type="caution">
    <text evidence="7">The sequence shown here is derived from an EMBL/GenBank/DDBJ whole genome shotgun (WGS) entry which is preliminary data.</text>
</comment>
<dbReference type="AlphaFoldDB" id="A0A6G0TCX3"/>
<feature type="transmembrane region" description="Helical" evidence="5">
    <location>
        <begin position="167"/>
        <end position="192"/>
    </location>
</feature>
<accession>A0A6G0TCX3</accession>
<dbReference type="GO" id="GO:0008528">
    <property type="term" value="F:G protein-coupled peptide receptor activity"/>
    <property type="evidence" value="ECO:0007669"/>
    <property type="project" value="TreeGrafter"/>
</dbReference>
<dbReference type="GO" id="GO:0007188">
    <property type="term" value="P:adenylate cyclase-modulating G protein-coupled receptor signaling pathway"/>
    <property type="evidence" value="ECO:0007669"/>
    <property type="project" value="TreeGrafter"/>
</dbReference>
<evidence type="ECO:0000256" key="4">
    <source>
        <dbReference type="ARBA" id="ARBA00023136"/>
    </source>
</evidence>